<evidence type="ECO:0000313" key="2">
    <source>
        <dbReference type="Proteomes" id="UP000215335"/>
    </source>
</evidence>
<protein>
    <submittedName>
        <fullName evidence="1">Uncharacterized protein</fullName>
    </submittedName>
</protein>
<gene>
    <name evidence="1" type="ORF">TSAR_000864</name>
</gene>
<reference evidence="1 2" key="1">
    <citation type="journal article" date="2017" name="Curr. Biol.">
        <title>The Evolution of Venom by Co-option of Single-Copy Genes.</title>
        <authorList>
            <person name="Martinson E.O."/>
            <person name="Mrinalini"/>
            <person name="Kelkar Y.D."/>
            <person name="Chang C.H."/>
            <person name="Werren J.H."/>
        </authorList>
    </citation>
    <scope>NUCLEOTIDE SEQUENCE [LARGE SCALE GENOMIC DNA]</scope>
    <source>
        <strain evidence="1 2">Alberta</strain>
        <tissue evidence="1">Whole body</tissue>
    </source>
</reference>
<dbReference type="AlphaFoldDB" id="A0A232ESM6"/>
<accession>A0A232ESM6</accession>
<sequence length="60" mass="7038">MNENQENATFCLEAQFKNVKNECVGPKLSRHKNGKKSPIFRFFTKISDFSQYYNFPSKSL</sequence>
<dbReference type="Proteomes" id="UP000215335">
    <property type="component" value="Unassembled WGS sequence"/>
</dbReference>
<dbReference type="EMBL" id="NNAY01002395">
    <property type="protein sequence ID" value="OXU21363.1"/>
    <property type="molecule type" value="Genomic_DNA"/>
</dbReference>
<proteinExistence type="predicted"/>
<organism evidence="1 2">
    <name type="scientific">Trichomalopsis sarcophagae</name>
    <dbReference type="NCBI Taxonomy" id="543379"/>
    <lineage>
        <taxon>Eukaryota</taxon>
        <taxon>Metazoa</taxon>
        <taxon>Ecdysozoa</taxon>
        <taxon>Arthropoda</taxon>
        <taxon>Hexapoda</taxon>
        <taxon>Insecta</taxon>
        <taxon>Pterygota</taxon>
        <taxon>Neoptera</taxon>
        <taxon>Endopterygota</taxon>
        <taxon>Hymenoptera</taxon>
        <taxon>Apocrita</taxon>
        <taxon>Proctotrupomorpha</taxon>
        <taxon>Chalcidoidea</taxon>
        <taxon>Pteromalidae</taxon>
        <taxon>Pteromalinae</taxon>
        <taxon>Trichomalopsis</taxon>
    </lineage>
</organism>
<evidence type="ECO:0000313" key="1">
    <source>
        <dbReference type="EMBL" id="OXU21363.1"/>
    </source>
</evidence>
<name>A0A232ESM6_9HYME</name>
<keyword evidence="2" id="KW-1185">Reference proteome</keyword>
<comment type="caution">
    <text evidence="1">The sequence shown here is derived from an EMBL/GenBank/DDBJ whole genome shotgun (WGS) entry which is preliminary data.</text>
</comment>